<reference evidence="1" key="1">
    <citation type="submission" date="2021-01" db="EMBL/GenBank/DDBJ databases">
        <authorList>
            <consortium name="Genoscope - CEA"/>
            <person name="William W."/>
        </authorList>
    </citation>
    <scope>NUCLEOTIDE SEQUENCE</scope>
</reference>
<dbReference type="EMBL" id="CAJJDO010000110">
    <property type="protein sequence ID" value="CAD8195844.1"/>
    <property type="molecule type" value="Genomic_DNA"/>
</dbReference>
<gene>
    <name evidence="1" type="ORF">PPENT_87.1.T1100173</name>
</gene>
<dbReference type="AlphaFoldDB" id="A0A8S1X142"/>
<dbReference type="Proteomes" id="UP000689195">
    <property type="component" value="Unassembled WGS sequence"/>
</dbReference>
<dbReference type="OrthoDB" id="5594999at2759"/>
<keyword evidence="2" id="KW-1185">Reference proteome</keyword>
<evidence type="ECO:0000313" key="1">
    <source>
        <dbReference type="EMBL" id="CAD8195844.1"/>
    </source>
</evidence>
<accession>A0A8S1X142</accession>
<name>A0A8S1X142_9CILI</name>
<proteinExistence type="predicted"/>
<sequence>MFSIISKAYFLHILLNLQLERRSNNIWSDDKAIKFWTQNENCENNNKQLWSCSQTIRKYSSYIYALSMNEDQIELI</sequence>
<evidence type="ECO:0000313" key="2">
    <source>
        <dbReference type="Proteomes" id="UP000689195"/>
    </source>
</evidence>
<comment type="caution">
    <text evidence="1">The sequence shown here is derived from an EMBL/GenBank/DDBJ whole genome shotgun (WGS) entry which is preliminary data.</text>
</comment>
<protein>
    <submittedName>
        <fullName evidence="1">Uncharacterized protein</fullName>
    </submittedName>
</protein>
<organism evidence="1 2">
    <name type="scientific">Paramecium pentaurelia</name>
    <dbReference type="NCBI Taxonomy" id="43138"/>
    <lineage>
        <taxon>Eukaryota</taxon>
        <taxon>Sar</taxon>
        <taxon>Alveolata</taxon>
        <taxon>Ciliophora</taxon>
        <taxon>Intramacronucleata</taxon>
        <taxon>Oligohymenophorea</taxon>
        <taxon>Peniculida</taxon>
        <taxon>Parameciidae</taxon>
        <taxon>Paramecium</taxon>
    </lineage>
</organism>